<evidence type="ECO:0000259" key="18">
    <source>
        <dbReference type="SMART" id="SM01193"/>
    </source>
</evidence>
<dbReference type="AlphaFoldDB" id="A0A397Q7P0"/>
<dbReference type="PANTHER" id="PTHR11902:SF1">
    <property type="entry name" value="ENOLASE"/>
    <property type="match status" value="1"/>
</dbReference>
<dbReference type="GO" id="GO:0000287">
    <property type="term" value="F:magnesium ion binding"/>
    <property type="evidence" value="ECO:0007669"/>
    <property type="project" value="UniProtKB-UniRule"/>
</dbReference>
<gene>
    <name evidence="12" type="primary">eno</name>
    <name evidence="19" type="ORF">BXY53_1615</name>
</gene>
<dbReference type="PRINTS" id="PR00148">
    <property type="entry name" value="ENOLASE"/>
</dbReference>
<feature type="binding site" evidence="14">
    <location>
        <position position="311"/>
    </location>
    <ligand>
        <name>substrate</name>
    </ligand>
</feature>
<dbReference type="SUPFAM" id="SSF54826">
    <property type="entry name" value="Enolase N-terminal domain-like"/>
    <property type="match status" value="1"/>
</dbReference>
<keyword evidence="9 12" id="KW-0324">Glycolysis</keyword>
<dbReference type="GO" id="GO:0005576">
    <property type="term" value="C:extracellular region"/>
    <property type="evidence" value="ECO:0007669"/>
    <property type="project" value="UniProtKB-SubCell"/>
</dbReference>
<feature type="binding site" evidence="14">
    <location>
        <begin position="363"/>
        <end position="366"/>
    </location>
    <ligand>
        <name>substrate</name>
    </ligand>
</feature>
<feature type="active site" description="Proton donor" evidence="12 13">
    <location>
        <position position="204"/>
    </location>
</feature>
<feature type="binding site" evidence="12">
    <location>
        <position position="366"/>
    </location>
    <ligand>
        <name>(2R)-2-phosphoglycerate</name>
        <dbReference type="ChEBI" id="CHEBI:58289"/>
    </ligand>
</feature>
<feature type="binding site" evidence="12">
    <location>
        <position position="336"/>
    </location>
    <ligand>
        <name>(2R)-2-phosphoglycerate</name>
        <dbReference type="ChEBI" id="CHEBI:58289"/>
    </ligand>
</feature>
<dbReference type="InterPro" id="IPR000941">
    <property type="entry name" value="Enolase"/>
</dbReference>
<dbReference type="UniPathway" id="UPA00109">
    <property type="reaction ID" value="UER00187"/>
</dbReference>
<keyword evidence="6 12" id="KW-0964">Secreted</keyword>
<dbReference type="GO" id="GO:0006096">
    <property type="term" value="P:glycolytic process"/>
    <property type="evidence" value="ECO:0007669"/>
    <property type="project" value="UniProtKB-UniRule"/>
</dbReference>
<evidence type="ECO:0000313" key="19">
    <source>
        <dbReference type="EMBL" id="RIA56509.1"/>
    </source>
</evidence>
<comment type="function">
    <text evidence="11 12">Catalyzes the reversible conversion of 2-phosphoglycerate (2-PG) into phosphoenolpyruvate (PEP). It is essential for the degradation of carbohydrates via glycolysis.</text>
</comment>
<evidence type="ECO:0000256" key="14">
    <source>
        <dbReference type="PIRSR" id="PIRSR001400-2"/>
    </source>
</evidence>
<feature type="binding site" evidence="12">
    <location>
        <position position="162"/>
    </location>
    <ligand>
        <name>(2R)-2-phosphoglycerate</name>
        <dbReference type="ChEBI" id="CHEBI:58289"/>
    </ligand>
</feature>
<feature type="binding site" evidence="14">
    <location>
        <position position="284"/>
    </location>
    <ligand>
        <name>substrate</name>
    </ligand>
</feature>
<dbReference type="GO" id="GO:0000015">
    <property type="term" value="C:phosphopyruvate hydratase complex"/>
    <property type="evidence" value="ECO:0007669"/>
    <property type="project" value="InterPro"/>
</dbReference>
<evidence type="ECO:0000256" key="16">
    <source>
        <dbReference type="SAM" id="MobiDB-lite"/>
    </source>
</evidence>
<accession>A0A397Q7P0</accession>
<dbReference type="NCBIfam" id="TIGR01060">
    <property type="entry name" value="eno"/>
    <property type="match status" value="1"/>
</dbReference>
<dbReference type="SMART" id="SM01192">
    <property type="entry name" value="Enolase_C"/>
    <property type="match status" value="1"/>
</dbReference>
<dbReference type="InterPro" id="IPR020809">
    <property type="entry name" value="Enolase_CS"/>
</dbReference>
<feature type="domain" description="Enolase C-terminal TIM barrel" evidence="17">
    <location>
        <begin position="138"/>
        <end position="424"/>
    </location>
</feature>
<evidence type="ECO:0000313" key="20">
    <source>
        <dbReference type="Proteomes" id="UP000266273"/>
    </source>
</evidence>
<dbReference type="HAMAP" id="MF_00318">
    <property type="entry name" value="Enolase"/>
    <property type="match status" value="1"/>
</dbReference>
<dbReference type="SFLD" id="SFLDF00002">
    <property type="entry name" value="enolase"/>
    <property type="match status" value="1"/>
</dbReference>
<comment type="cofactor">
    <cofactor evidence="12">
        <name>Mg(2+)</name>
        <dbReference type="ChEBI" id="CHEBI:18420"/>
    </cofactor>
    <text evidence="12">Binds a second Mg(2+) ion via substrate during catalysis.</text>
</comment>
<dbReference type="PROSITE" id="PS00164">
    <property type="entry name" value="ENOLASE"/>
    <property type="match status" value="1"/>
</dbReference>
<dbReference type="EMBL" id="QXDF01000001">
    <property type="protein sequence ID" value="RIA56509.1"/>
    <property type="molecule type" value="Genomic_DNA"/>
</dbReference>
<dbReference type="Gene3D" id="3.20.20.120">
    <property type="entry name" value="Enolase-like C-terminal domain"/>
    <property type="match status" value="1"/>
</dbReference>
<feature type="binding site" evidence="14">
    <location>
        <position position="163"/>
    </location>
    <ligand>
        <name>substrate</name>
    </ligand>
</feature>
<keyword evidence="8 12" id="KW-0460">Magnesium</keyword>
<evidence type="ECO:0000256" key="11">
    <source>
        <dbReference type="ARBA" id="ARBA00045763"/>
    </source>
</evidence>
<dbReference type="Proteomes" id="UP000266273">
    <property type="component" value="Unassembled WGS sequence"/>
</dbReference>
<evidence type="ECO:0000256" key="9">
    <source>
        <dbReference type="ARBA" id="ARBA00023152"/>
    </source>
</evidence>
<feature type="binding site" evidence="12">
    <location>
        <position position="365"/>
    </location>
    <ligand>
        <name>(2R)-2-phosphoglycerate</name>
        <dbReference type="ChEBI" id="CHEBI:58289"/>
    </ligand>
</feature>
<keyword evidence="7 12" id="KW-0479">Metal-binding</keyword>
<name>A0A397Q7P0_9HYPH</name>
<evidence type="ECO:0000256" key="6">
    <source>
        <dbReference type="ARBA" id="ARBA00022525"/>
    </source>
</evidence>
<dbReference type="CDD" id="cd03313">
    <property type="entry name" value="enolase"/>
    <property type="match status" value="1"/>
</dbReference>
<dbReference type="PIRSF" id="PIRSF001400">
    <property type="entry name" value="Enolase"/>
    <property type="match status" value="1"/>
</dbReference>
<protein>
    <recommendedName>
        <fullName evidence="4 12">Enolase</fullName>
        <ecNumber evidence="3 12">4.2.1.11</ecNumber>
    </recommendedName>
    <alternativeName>
        <fullName evidence="12">2-phospho-D-glycerate hydro-lyase</fullName>
    </alternativeName>
    <alternativeName>
        <fullName evidence="12">2-phosphoglycerate dehydratase</fullName>
    </alternativeName>
</protein>
<feature type="active site" description="Proton acceptor" evidence="12 13">
    <location>
        <position position="336"/>
    </location>
</feature>
<dbReference type="Pfam" id="PF03952">
    <property type="entry name" value="Enolase_N"/>
    <property type="match status" value="1"/>
</dbReference>
<feature type="binding site" evidence="12 15">
    <location>
        <position position="284"/>
    </location>
    <ligand>
        <name>Mg(2+)</name>
        <dbReference type="ChEBI" id="CHEBI:18420"/>
    </ligand>
</feature>
<evidence type="ECO:0000256" key="2">
    <source>
        <dbReference type="ARBA" id="ARBA00009604"/>
    </source>
</evidence>
<dbReference type="OrthoDB" id="9804716at2"/>
<evidence type="ECO:0000256" key="3">
    <source>
        <dbReference type="ARBA" id="ARBA00012058"/>
    </source>
</evidence>
<dbReference type="InterPro" id="IPR020810">
    <property type="entry name" value="Enolase_C"/>
</dbReference>
<comment type="similarity">
    <text evidence="2 12">Belongs to the enolase family.</text>
</comment>
<evidence type="ECO:0000256" key="1">
    <source>
        <dbReference type="ARBA" id="ARBA00005031"/>
    </source>
</evidence>
<dbReference type="SFLD" id="SFLDG00178">
    <property type="entry name" value="enolase"/>
    <property type="match status" value="1"/>
</dbReference>
<comment type="caution">
    <text evidence="19">The sequence shown here is derived from an EMBL/GenBank/DDBJ whole genome shotgun (WGS) entry which is preliminary data.</text>
</comment>
<dbReference type="Gene3D" id="3.30.390.10">
    <property type="entry name" value="Enolase-like, N-terminal domain"/>
    <property type="match status" value="1"/>
</dbReference>
<dbReference type="RefSeq" id="WP_119061295.1">
    <property type="nucleotide sequence ID" value="NZ_QXDF01000001.1"/>
</dbReference>
<comment type="subcellular location">
    <subcellularLocation>
        <location evidence="12">Cytoplasm</location>
    </subcellularLocation>
    <subcellularLocation>
        <location evidence="12">Secreted</location>
    </subcellularLocation>
    <subcellularLocation>
        <location evidence="12">Cell surface</location>
    </subcellularLocation>
    <text evidence="12">Fractions of enolase are present in both the cytoplasm and on the cell surface.</text>
</comment>
<organism evidence="19 20">
    <name type="scientific">Dichotomicrobium thermohalophilum</name>
    <dbReference type="NCBI Taxonomy" id="933063"/>
    <lineage>
        <taxon>Bacteria</taxon>
        <taxon>Pseudomonadati</taxon>
        <taxon>Pseudomonadota</taxon>
        <taxon>Alphaproteobacteria</taxon>
        <taxon>Hyphomicrobiales</taxon>
        <taxon>Hyphomicrobiaceae</taxon>
        <taxon>Dichotomicrobium</taxon>
    </lineage>
</organism>
<comment type="pathway">
    <text evidence="1 12">Carbohydrate degradation; glycolysis; pyruvate from D-glyceraldehyde 3-phosphate: step 4/5.</text>
</comment>
<dbReference type="FunFam" id="3.20.20.120:FF:000001">
    <property type="entry name" value="Enolase"/>
    <property type="match status" value="1"/>
</dbReference>
<proteinExistence type="inferred from homology"/>
<dbReference type="Pfam" id="PF00113">
    <property type="entry name" value="Enolase_C"/>
    <property type="match status" value="1"/>
</dbReference>
<dbReference type="InterPro" id="IPR020811">
    <property type="entry name" value="Enolase_N"/>
</dbReference>
<dbReference type="EC" id="4.2.1.11" evidence="3 12"/>
<keyword evidence="5 12" id="KW-0963">Cytoplasm</keyword>
<feature type="binding site" evidence="12">
    <location>
        <position position="387"/>
    </location>
    <ligand>
        <name>(2R)-2-phosphoglycerate</name>
        <dbReference type="ChEBI" id="CHEBI:58289"/>
    </ligand>
</feature>
<dbReference type="InterPro" id="IPR036849">
    <property type="entry name" value="Enolase-like_C_sf"/>
</dbReference>
<feature type="domain" description="Enolase N-terminal" evidence="18">
    <location>
        <begin position="4"/>
        <end position="133"/>
    </location>
</feature>
<comment type="catalytic activity">
    <reaction evidence="12">
        <text>(2R)-2-phosphoglycerate = phosphoenolpyruvate + H2O</text>
        <dbReference type="Rhea" id="RHEA:10164"/>
        <dbReference type="ChEBI" id="CHEBI:15377"/>
        <dbReference type="ChEBI" id="CHEBI:58289"/>
        <dbReference type="ChEBI" id="CHEBI:58702"/>
        <dbReference type="EC" id="4.2.1.11"/>
    </reaction>
</comment>
<feature type="binding site" evidence="14">
    <location>
        <position position="387"/>
    </location>
    <ligand>
        <name>substrate</name>
    </ligand>
</feature>
<evidence type="ECO:0000256" key="13">
    <source>
        <dbReference type="PIRSR" id="PIRSR001400-1"/>
    </source>
</evidence>
<dbReference type="FunFam" id="3.30.390.10:FF:000001">
    <property type="entry name" value="Enolase"/>
    <property type="match status" value="1"/>
</dbReference>
<dbReference type="SMART" id="SM01193">
    <property type="entry name" value="Enolase_N"/>
    <property type="match status" value="1"/>
</dbReference>
<reference evidence="19 20" key="1">
    <citation type="submission" date="2018-08" db="EMBL/GenBank/DDBJ databases">
        <title>Genomic Encyclopedia of Archaeal and Bacterial Type Strains, Phase II (KMG-II): from individual species to whole genera.</title>
        <authorList>
            <person name="Goeker M."/>
        </authorList>
    </citation>
    <scope>NUCLEOTIDE SEQUENCE [LARGE SCALE GENOMIC DNA]</scope>
    <source>
        <strain evidence="19 20">DSM 5002</strain>
    </source>
</reference>
<feature type="binding site" evidence="14">
    <location>
        <position position="154"/>
    </location>
    <ligand>
        <name>substrate</name>
    </ligand>
</feature>
<keyword evidence="10 12" id="KW-0456">Lyase</keyword>
<dbReference type="GO" id="GO:0004634">
    <property type="term" value="F:phosphopyruvate hydratase activity"/>
    <property type="evidence" value="ECO:0007669"/>
    <property type="project" value="UniProtKB-UniRule"/>
</dbReference>
<dbReference type="InterPro" id="IPR029017">
    <property type="entry name" value="Enolase-like_N"/>
</dbReference>
<sequence>MTAIVDIVGREILDSRGNPTVEVDVILEDGALGRAGVPSGASTGVHEAHERRDGGDRYGGKGVRDAVSAVNQDILERLQGMDAEDQRRLDNLLIELDGTPNKGRLGANAILGVSLAVAKAAAESAGLPVYRYIGGLPARALPVPMMNIVNGGAHADNPIDIQEFMVMPVGAPSMREAVRWGAETFHALKKLLRDAGHSTNVGDEGGFAPALKSADEALGFIMRAIEAAGYRPGEDIALALDAAASEFYKDGRYELAGEGKTLDAAGLSAYYQDLTARYPIVSIEDGMAEDDWDGWAALTAAIGKTCQLVGDDLFVTNPQRLKQGIDKGIGNAILIKVNQIGTLSETLDAIDMAQRAGYGVVVSHRSGETEDATIADLSVATNAGQIKTGSLSRSDRTAKYNQLMRIEDELGDLAVYAGRAALAVSRG</sequence>
<feature type="region of interest" description="Disordered" evidence="16">
    <location>
        <begin position="37"/>
        <end position="61"/>
    </location>
</feature>
<evidence type="ECO:0000259" key="17">
    <source>
        <dbReference type="SMART" id="SM01192"/>
    </source>
</evidence>
<evidence type="ECO:0000256" key="4">
    <source>
        <dbReference type="ARBA" id="ARBA00017068"/>
    </source>
</evidence>
<evidence type="ECO:0000256" key="5">
    <source>
        <dbReference type="ARBA" id="ARBA00022490"/>
    </source>
</evidence>
<evidence type="ECO:0000256" key="10">
    <source>
        <dbReference type="ARBA" id="ARBA00023239"/>
    </source>
</evidence>
<feature type="compositionally biased region" description="Basic and acidic residues" evidence="16">
    <location>
        <begin position="46"/>
        <end position="61"/>
    </location>
</feature>
<dbReference type="GO" id="GO:0009986">
    <property type="term" value="C:cell surface"/>
    <property type="evidence" value="ECO:0007669"/>
    <property type="project" value="UniProtKB-SubCell"/>
</dbReference>
<dbReference type="SUPFAM" id="SSF51604">
    <property type="entry name" value="Enolase C-terminal domain-like"/>
    <property type="match status" value="1"/>
</dbReference>
<evidence type="ECO:0000256" key="15">
    <source>
        <dbReference type="PIRSR" id="PIRSR001400-3"/>
    </source>
</evidence>
<comment type="cofactor">
    <cofactor evidence="15">
        <name>Mg(2+)</name>
        <dbReference type="ChEBI" id="CHEBI:18420"/>
    </cofactor>
    <text evidence="15">Mg(2+) is required for catalysis and for stabilizing the dimer.</text>
</comment>
<evidence type="ECO:0000256" key="7">
    <source>
        <dbReference type="ARBA" id="ARBA00022723"/>
    </source>
</evidence>
<feature type="binding site" evidence="12 15">
    <location>
        <position position="311"/>
    </location>
    <ligand>
        <name>Mg(2+)</name>
        <dbReference type="ChEBI" id="CHEBI:18420"/>
    </ligand>
</feature>
<evidence type="ECO:0000256" key="8">
    <source>
        <dbReference type="ARBA" id="ARBA00022842"/>
    </source>
</evidence>
<keyword evidence="20" id="KW-1185">Reference proteome</keyword>
<dbReference type="PANTHER" id="PTHR11902">
    <property type="entry name" value="ENOLASE"/>
    <property type="match status" value="1"/>
</dbReference>
<dbReference type="SFLD" id="SFLDS00001">
    <property type="entry name" value="Enolase"/>
    <property type="match status" value="1"/>
</dbReference>
<evidence type="ECO:0000256" key="12">
    <source>
        <dbReference type="HAMAP-Rule" id="MF_00318"/>
    </source>
</evidence>
<feature type="binding site" evidence="12 15">
    <location>
        <position position="241"/>
    </location>
    <ligand>
        <name>Mg(2+)</name>
        <dbReference type="ChEBI" id="CHEBI:18420"/>
    </ligand>
</feature>